<evidence type="ECO:0000256" key="5">
    <source>
        <dbReference type="ARBA" id="ARBA00023277"/>
    </source>
</evidence>
<evidence type="ECO:0000313" key="6">
    <source>
        <dbReference type="EMBL" id="QCP34963.1"/>
    </source>
</evidence>
<dbReference type="Proteomes" id="UP000298653">
    <property type="component" value="Chromosome"/>
</dbReference>
<organism evidence="6 7">
    <name type="scientific">Anaerostipes rhamnosivorans</name>
    <dbReference type="NCBI Taxonomy" id="1229621"/>
    <lineage>
        <taxon>Bacteria</taxon>
        <taxon>Bacillati</taxon>
        <taxon>Bacillota</taxon>
        <taxon>Clostridia</taxon>
        <taxon>Lachnospirales</taxon>
        <taxon>Lachnospiraceae</taxon>
        <taxon>Anaerostipes</taxon>
    </lineage>
</organism>
<dbReference type="KEGG" id="arf:AR1Y2_1509"/>
<dbReference type="OrthoDB" id="9797743at2"/>
<dbReference type="PANTHER" id="PTHR46193:SF18">
    <property type="entry name" value="HEXITOL PHOSPHATASE B"/>
    <property type="match status" value="1"/>
</dbReference>
<dbReference type="InterPro" id="IPR036412">
    <property type="entry name" value="HAD-like_sf"/>
</dbReference>
<gene>
    <name evidence="6" type="ORF">AR1Y2_1509</name>
</gene>
<keyword evidence="3" id="KW-0479">Metal-binding</keyword>
<evidence type="ECO:0000256" key="3">
    <source>
        <dbReference type="ARBA" id="ARBA00022723"/>
    </source>
</evidence>
<reference evidence="6 7" key="1">
    <citation type="submission" date="2019-05" db="EMBL/GenBank/DDBJ databases">
        <title>Complete genome sequencing of Anaerostipes rhamnosivorans.</title>
        <authorList>
            <person name="Bui T.P.N."/>
            <person name="de Vos W.M."/>
        </authorList>
    </citation>
    <scope>NUCLEOTIDE SEQUENCE [LARGE SCALE GENOMIC DNA]</scope>
    <source>
        <strain evidence="6 7">1y2</strain>
    </source>
</reference>
<dbReference type="GO" id="GO:0008801">
    <property type="term" value="F:beta-phosphoglucomutase activity"/>
    <property type="evidence" value="ECO:0007669"/>
    <property type="project" value="UniProtKB-EC"/>
</dbReference>
<dbReference type="InterPro" id="IPR051600">
    <property type="entry name" value="Beta-PGM-like"/>
</dbReference>
<dbReference type="AlphaFoldDB" id="A0A4P8IGA5"/>
<dbReference type="InterPro" id="IPR023198">
    <property type="entry name" value="PGP-like_dom2"/>
</dbReference>
<accession>A0A4P8IGA5</accession>
<evidence type="ECO:0000256" key="2">
    <source>
        <dbReference type="ARBA" id="ARBA00006171"/>
    </source>
</evidence>
<proteinExistence type="inferred from homology"/>
<dbReference type="Pfam" id="PF13419">
    <property type="entry name" value="HAD_2"/>
    <property type="match status" value="1"/>
</dbReference>
<evidence type="ECO:0000313" key="7">
    <source>
        <dbReference type="Proteomes" id="UP000298653"/>
    </source>
</evidence>
<dbReference type="GO" id="GO:0046872">
    <property type="term" value="F:metal ion binding"/>
    <property type="evidence" value="ECO:0007669"/>
    <property type="project" value="UniProtKB-KW"/>
</dbReference>
<dbReference type="InterPro" id="IPR041492">
    <property type="entry name" value="HAD_2"/>
</dbReference>
<keyword evidence="7" id="KW-1185">Reference proteome</keyword>
<comment type="similarity">
    <text evidence="2">Belongs to the HAD-like hydrolase superfamily. CbbY/CbbZ/Gph/YieH family.</text>
</comment>
<protein>
    <submittedName>
        <fullName evidence="6">Beta-phosphoglucomutase</fullName>
        <ecNumber evidence="6">5.4.2.6</ecNumber>
    </submittedName>
</protein>
<keyword evidence="4" id="KW-0460">Magnesium</keyword>
<dbReference type="CDD" id="cd07505">
    <property type="entry name" value="HAD_BPGM-like"/>
    <property type="match status" value="1"/>
</dbReference>
<dbReference type="Gene3D" id="1.10.150.240">
    <property type="entry name" value="Putative phosphatase, domain 2"/>
    <property type="match status" value="1"/>
</dbReference>
<dbReference type="PANTHER" id="PTHR46193">
    <property type="entry name" value="6-PHOSPHOGLUCONATE PHOSPHATASE"/>
    <property type="match status" value="1"/>
</dbReference>
<dbReference type="SUPFAM" id="SSF56784">
    <property type="entry name" value="HAD-like"/>
    <property type="match status" value="1"/>
</dbReference>
<keyword evidence="5" id="KW-0119">Carbohydrate metabolism</keyword>
<sequence>METYQGVIFDFNGTMFFDDDKHVMAWGEISRLLRGTDVTDEELHTKLNGTPNIINIQYMMNGRATEEEQVRYSQLKEEYYRRFCREDKEHFHLVEGVERFLDLLKEKGIPFTIASASIKENMDFFIESFGLDRWFDPSRIVYDDGTYENKIAMFEKAADLIGVDMSHIRIYEDSLSGIKSAYEAGCRDIAVICAKEKESELRNYPGVTKTMQDFLF</sequence>
<dbReference type="Gene3D" id="3.40.50.1000">
    <property type="entry name" value="HAD superfamily/HAD-like"/>
    <property type="match status" value="1"/>
</dbReference>
<evidence type="ECO:0000256" key="1">
    <source>
        <dbReference type="ARBA" id="ARBA00001946"/>
    </source>
</evidence>
<evidence type="ECO:0000256" key="4">
    <source>
        <dbReference type="ARBA" id="ARBA00022842"/>
    </source>
</evidence>
<dbReference type="RefSeq" id="WP_137328401.1">
    <property type="nucleotide sequence ID" value="NZ_CP040058.1"/>
</dbReference>
<dbReference type="InterPro" id="IPR023214">
    <property type="entry name" value="HAD_sf"/>
</dbReference>
<dbReference type="EMBL" id="CP040058">
    <property type="protein sequence ID" value="QCP34963.1"/>
    <property type="molecule type" value="Genomic_DNA"/>
</dbReference>
<comment type="cofactor">
    <cofactor evidence="1">
        <name>Mg(2+)</name>
        <dbReference type="ChEBI" id="CHEBI:18420"/>
    </cofactor>
</comment>
<dbReference type="EC" id="5.4.2.6" evidence="6"/>
<name>A0A4P8IGA5_9FIRM</name>
<keyword evidence="6" id="KW-0413">Isomerase</keyword>